<protein>
    <submittedName>
        <fullName evidence="1">Uncharacterized protein</fullName>
    </submittedName>
</protein>
<feature type="non-terminal residue" evidence="1">
    <location>
        <position position="1"/>
    </location>
</feature>
<sequence length="34" mass="3806">LCQLKTASDCESLDYQKRQVSGNYGPDAFFNSGY</sequence>
<dbReference type="Proteomes" id="UP000663823">
    <property type="component" value="Unassembled WGS sequence"/>
</dbReference>
<dbReference type="EMBL" id="CAJOAX010052608">
    <property type="protein sequence ID" value="CAF4317953.1"/>
    <property type="molecule type" value="Genomic_DNA"/>
</dbReference>
<gene>
    <name evidence="1" type="ORF">OTI717_LOCUS42553</name>
</gene>
<proteinExistence type="predicted"/>
<evidence type="ECO:0000313" key="1">
    <source>
        <dbReference type="EMBL" id="CAF4317953.1"/>
    </source>
</evidence>
<accession>A0A820IZQ4</accession>
<reference evidence="1" key="1">
    <citation type="submission" date="2021-02" db="EMBL/GenBank/DDBJ databases">
        <authorList>
            <person name="Nowell W R."/>
        </authorList>
    </citation>
    <scope>NUCLEOTIDE SEQUENCE</scope>
</reference>
<dbReference type="AlphaFoldDB" id="A0A820IZQ4"/>
<organism evidence="1 2">
    <name type="scientific">Rotaria sordida</name>
    <dbReference type="NCBI Taxonomy" id="392033"/>
    <lineage>
        <taxon>Eukaryota</taxon>
        <taxon>Metazoa</taxon>
        <taxon>Spiralia</taxon>
        <taxon>Gnathifera</taxon>
        <taxon>Rotifera</taxon>
        <taxon>Eurotatoria</taxon>
        <taxon>Bdelloidea</taxon>
        <taxon>Philodinida</taxon>
        <taxon>Philodinidae</taxon>
        <taxon>Rotaria</taxon>
    </lineage>
</organism>
<comment type="caution">
    <text evidence="1">The sequence shown here is derived from an EMBL/GenBank/DDBJ whole genome shotgun (WGS) entry which is preliminary data.</text>
</comment>
<evidence type="ECO:0000313" key="2">
    <source>
        <dbReference type="Proteomes" id="UP000663823"/>
    </source>
</evidence>
<name>A0A820IZQ4_9BILA</name>